<feature type="compositionally biased region" description="Basic and acidic residues" evidence="1">
    <location>
        <begin position="224"/>
        <end position="235"/>
    </location>
</feature>
<proteinExistence type="predicted"/>
<evidence type="ECO:0000259" key="2">
    <source>
        <dbReference type="Pfam" id="PF12245"/>
    </source>
</evidence>
<feature type="domain" description="Bacterial Ig-like" evidence="3">
    <location>
        <begin position="3422"/>
        <end position="3519"/>
    </location>
</feature>
<feature type="domain" description="Bacterial Ig-like" evidence="3">
    <location>
        <begin position="4133"/>
        <end position="4203"/>
    </location>
</feature>
<feature type="region of interest" description="Disordered" evidence="1">
    <location>
        <begin position="4016"/>
        <end position="4040"/>
    </location>
</feature>
<feature type="region of interest" description="Disordered" evidence="1">
    <location>
        <begin position="5517"/>
        <end position="5536"/>
    </location>
</feature>
<feature type="domain" description="Bacterial Ig-like" evidence="3">
    <location>
        <begin position="1827"/>
        <end position="1918"/>
    </location>
</feature>
<feature type="compositionally biased region" description="Low complexity" evidence="1">
    <location>
        <begin position="212"/>
        <end position="223"/>
    </location>
</feature>
<feature type="domain" description="Bacterial Ig-like" evidence="3">
    <location>
        <begin position="3722"/>
        <end position="3813"/>
    </location>
</feature>
<feature type="compositionally biased region" description="Polar residues" evidence="1">
    <location>
        <begin position="181"/>
        <end position="200"/>
    </location>
</feature>
<feature type="domain" description="Bacterial Ig-like" evidence="3">
    <location>
        <begin position="2120"/>
        <end position="2221"/>
    </location>
</feature>
<feature type="domain" description="Bacterial Ig-like" evidence="3">
    <location>
        <begin position="1122"/>
        <end position="1223"/>
    </location>
</feature>
<feature type="domain" description="Bacterial Ig-like" evidence="3">
    <location>
        <begin position="1021"/>
        <end position="1121"/>
    </location>
</feature>
<feature type="domain" description="Bacterial Ig-like" evidence="3">
    <location>
        <begin position="1722"/>
        <end position="1821"/>
    </location>
</feature>
<sequence length="5559" mass="594722">MGNKSIQKFFADQNSVIDLSSLGNAKGAKVSLSGPDMNITTPHGSVIIVNGALYSSIKGNNLAVKFKDKTITGAKILGSVDLKDIQLERIDSSLVDSAQVEKKGNGKRRNKKEEEELKKQLDDAENAKKEADKAKEEAEKAKEAAEKALNEAFEVQNSSKQIEEMLQNFLADNVAKDNLAQQSDASQQNTQAKATQASKQNDAEKVLPQPINKNTSTGKSNSSKNEENKLDAESVKEPLKVTLALAAESNSGSKDDSITNFTKPQFVGSTAPNATVIIKINGIAVGQAVADSLGNFTFTAPETLTDGTYNLEAEAKTADGSGSAKLVITIDSVTDKPTFELSPESSVSGHKGLTPTLTPSIVGTAEENAKVDIYVDNKLVASVDVDKDGNWSYEFKDNELSEGENSIKVVAVDKAGNKNETTDSIITDTIAPEKPTIELDDSSDSGIKNDNITNSTLPTFIGVAEPGSTVSIYLGLKHLGEVIVAKDGTWSYTLTTPLKDGEYNITATATDIAGHTSATANLPFTIDTRISYFSAEIETTNDSGIVGDNVTNNTRPTFTGKTEPNAIISVINSETGEEVIFKANDKGEWTFNFTSDSVEGINNLTFTVEDVAGNKKDFSFSYVIDTVAPVPPTVSLEDFVVLPNGIILSGNDLPALVGTAEPKSTILLMRDGKLYDSIEVDSNGTWNYQFSNKFLQGAYDIEIISQDAAGNKSSTVKYSFTIQTEVVPPKAELDASDDSGVKGDWITNKHNALTLLGTADRFATVNILIDGKTIGVTTADADGNWNFDISRNLSDNVYKITVESIDPLGRTSSVDYQLTIDSFTPIPTVMLHDSADSGVKGDMITKINTPLFTGMAEANAKVSIYVDGVLSGEAIAGDDGVWNFQFTTALSDGSHDVTVKVEDIAGNTASSSAYNFQIVTQTQKPTIELVNDTGVDNTDHIINEKNPALTGTAAPYSTVKLYIDGALIAEVRTNKDGRWEYTLKADQGLVDGDHRITASVEDIAGNIAHSDPFLISVDTAISIPIVSLSPDSDSGISDDNLTNIVKPTLHLKDIDPDIISVQVWDAASDTQIGVATQQPDGSWAYTFTSDLTEGLHQVYVKVEDIAGNKANSAVFDFTIDTTVSTPVISLLSKDDTGVTGDNLTNINKPGFAISGVDADAHRVVVQVMHNGVSEEIELSHLNGSWLFTPGNTWADGSYTLTVKVEDKAGNTSYSAPLTVVIDTQIAIDGVELVNDSGVKGDNMTNDDRPHFRVTVPTDVNEVRLSIDGGNSWVQATPGVAGSWEYIWPTDLADGQYTLTVEATDKAGNTVTKTIDFAVDTTLSVPVIVLNSADDTGVQGDNMTNRTQPTFALQHIDDDAVRVTVSVEHGGVTTTFDATKGTGGWSFTPTGAWADGDYTLSVSVEDKAGNTSHSASLTVTVDTQIAINNIELVNDSGIPNDNLTNNVRPHFQVTVPTDVNVVRLSIDGGKTWFNATQSATTGVWDYIWPDDVADGGYTLTVEATDEAGNKATQTLDFTIDTTLSVPTLSLDSADDSGIAGDNITSVKTPGFTLNNIDTDVSRVIVEVMHNGIKQEVPLVQTGGQWRFAPTSDWADGDYILTVKVEDRAGNVKQSAPLTVTVDTHIAIDRIELVNDSGIPDDNLTNEARPHFQVTVPADVNGVRLSIDGGKTWFDATQSATSGVWDYTWLTNVANGPHTLMVEATDKAGNKTTQKLDFIIDTLLSEPTITLDSADDSAAGDNITNVKMPGFTLGNIDADVTKVVVTVAHDGKNQQIELIKNGGVWRFTPGAAWTDGDYTLTVKVEDKAGNTNYSAPLTVTIDTQTSIDRIELLNDTGIVGDNLTNEARPQFHITVPTDVNSVQLSLDGGINWVNATLTSDGVWEYIWPTDLVENTYTLTVKATDVAGNTATETLNFIIDTTLSTPTITLDSADDSGTANDNKTNVKTPGFIIGGIDSDVTQVVVQVMRDGHSEEVELTQTNGQWRFVPGSAWTDGDYTLTVTVKDEAGNIRHSAPLTVTIDTQITIDHIELVNDSGIPDDNLTNNVRPHFQVTVPTDVNVVRLSIDGGKTWFNATQSATPGVWDYTWLADVGEGKHTLTVEATDKAGNKTTQQLDFIIDTMLSEPTIVLDNTDDSGTKGDNLTNVNKPTFLLGNIDADARYVTVEVQHGGTKEVLTATKDATGNWSVTPTGTWADGDYTLTVRVEDEAGNEKHSASLTVTVDTQITIDVIELVNDNGIPGDNMTNDAHPQFRVTVPGDVNEVSLSIDGGVTWVKATQSATPGVWNYTWPGTVPDGDYTLNVKATDNAGNTVTETLHFTIDTTLSTPVIVLDSADDTGIQGDNMTNRTQPTFNLQHIDDDAVRVTVSVEHGGVTTTFDATKDAGGWTFTPPTSWGAGDYTLSVSVEDKAGNTSHSASLTVTVDTQIAINNIELVNDSGIPDDNLTNNVRPHFQVTVPTDVNEVRLSIDGGKTWFNATQSVTPGVWDYTWLADVGEGKHTLTVEATDKAGNQTTQKLDFIIDTMLSEPTIVLDSTDDSGTKGDNLTNANKPTFILGNIDADARYVTVEVQHGGTKEVLTATKGATGIWSVTPTGTWADGDYTLTVRVEDDAGNVKYSAPLTVTVDTQITIDVIELVNDNGIPGDNLTNDVRPHFRVTVPGDVNEVRLSIDGGNTWVRATQGTAGIWDYTWPKDVTDGLHTLTVEATDKAGNKTTQTLDFTIDTRLSTPTIAMDSRDDTGAIGDHITSVKRPGFTIGNIDADAHSVILRITQGGNSQEVTLTQVGGQWRFTPDADWADGSYTLTVEVTDNAGNVRQSTPLIVTVDTQTSITDITLVNDHGVPDDNLTNSTRPQFEITVPADVNSVQLSIDGGANWVSAAQGIEGVWGYTWPTDMGDGKHTLTVMVTDRAGNTATQTLEFFIDTQLSTPTIALDSTDDTGTPGDDMTNRTRPTFILQNIDSDVINVTVSVTHNGTTTSFTATQGAGGWSFTPPAPWGDGDYTLTVTVEDRAGNTRPSTPLTVTVDTQIAIDHIELVNDSGVPGDNVTKHVRPQFQISVPDDVEKVLLSIDGGTTWVTAIKSSTAGIWDYTWPTDMPEGQHTLIVEVTDGAGNKMTGTLDFTIDITLLTPTIELAPDQDTGQNKNDNLTSVTQPVFVLGSIDKDVRHVELSIEHNGTFKTVVLTESADGWRYRPDSALADGSYTFTVTVTDVAGNQQTSAPLKVTIDGTLTTPVIELAAGEDSGTVGDRLTNHDRPVFDIRQVDSDVTRVMVKVTYNGKTHEEAAVFTNGQWRFTPSASWADGSYQLAVVVEDLAGNVKESAPFEVRIDTTTTINNIVLLNDTGVQNDQLTNVAKPSFRIDVPGDVVQVRVTLDGGANWNVIRKNADGQWIFDSPNTLVDGTYTLRVEATDEAGNIANKDLVFNIDTNIQVPTIALDAGQDTGANTADNITNISRPTFTIGNVDPDVIKVVVTIDGHDYNATKVGAGWQFTPGNAIPDGSYNITVTVEDKAGNTATSKPLPVVIDTTAEIESVTLVTDSGDSDVDNITKVDKPQFSIVTADDITHVRVKIDNAANWIELTKGGDGRWIFNVGSALPDGQHTLLVDVTDIAGNVAQETLQFTIDTTLREPTIVLDPTHDTGDDTNDNLTRINKPVFIIGNVDNDVSHIVVHIDGRDYTIENTGGNLTFTPDQPLSDGQHTISVTVTDIAGNTKTSAELKIEIDTQVQIDSVTLTTDSGVNDHDNVTNATRPSFEIATPDDVTSVLVSFDGVNWTPISKNAAGQWEFTAGSALPDGHYTLHVQATDRAGNTANSTLGFTVDTQIDGLSVVMLDDAGKDSTDGITNITSPRFEISAREPLQSVTVILNGKSSTLTQGAGNKWLFTPDTPLVDGTYKIEIVAEDIAGNKISKEVSFTIDTIVSDPSIDLLDADDTGESAVDNITSVTKPRFVIGNVPADIDTVVIRINGVSYPVTANGNNLWEFQVPVALNDGVYEAVVVFRDIAGNTSETKLPFTIDTTTSVSVRMEPASDTGNSNSDNLTNKQNPKFEGTAEPNAKLVITIVDDKSGREVLKQTITVGADGNWSVTPNILPDGMYTINVVATDVAGNTAQTQERFTIDTVTIDPTIRLSDPSIDDQHEATSLRPEFKGFAEAFSTIMIQWDGKVVGSANANANGEWSWTPPSVLAPGSYVVSIVAKDKAGNESSQVDFPVVIPVIDVTPPTIKLSEESDSGALGDFTTNNKTPTLIGSTLPNTIVSIYVDGVKVGEATADTAGRYTFQLSEMKDGHYVVQVGIVNPRDNSELRSTAVDLTIDTEVAELVWNISGMHEGGYINTVTPEIGGTSEPNSKITIFVNGVEKAIAYTTGAGHWGVVLPALGNDGNYVLTFKVEDVAGNIREFGPQNVILDTVISPLTVVLREADDSGKVGDWITNKSHVTIDGTAEAGSTLTIRNPQGVVIATLVVGNDGRWSAELDLREGSNAFVVVSEDKAGNSQQKEILIEHDTQIEISDISLSRDTNSGDKYDLITNNKSPVLVAMTDPGATVQVYINGVLQGTVEASSSGNISYTMPANSADGEYQVQFVATDTAGNRVESAITTVTIDSQIAVFDIDEDSLPALSNNRALSVSGVGEAGSQVSIFVDGKLVNVVMVEADGTWRAPILLQDDGTFNIHFSITDVAGNTEVSKDYSVDVDSSTDFPTLNLEDASNSGSLDDLITSHNKPVLVGTAEAGATIHIYVDEKIVANVLVLEDGTWSYQFDNALKDGEYSIRVVAEDPAGNTAESPRLLVTIDTSTFIDNPVMMAGSDNGIFSNDSITSQTRPAFSIYGEMNQSVQIFIDGVLVDTITVTDRNQVYRPESPLGDGSHSIYYVITDKAGNTATSKTLNFTIDTFNTTPVAIDSIGGQTLAEMTGSDGKIYITDTTRNLLFSGSAEPNSKIEIIINGLNVGEVWANDKGHWQMPVNPLYFTEGQLDINVKSTDRAGNVNQEKYSIWVDTHIQVFTSELDDNKSSSKTDWWSNSSTITMRGMGEIGATVSLIVAGVTLATAVVAANGKWELSTDQLPEGKYDITLSIEDNAGNRKEEVHEIFIDRTPPNAPVVTYSDIVNDLIIMQGTAEAKSQLIITDSNGNTYTLTVPDNGKWSMAIPYPSEGKFTITSVDAIGNRSDDVPLDIMKEVPVISLSPDSDSGTVGDNITRDKQPTFIIGNLESDVVVVQVDINGTVYNAEKNADGVWFFTPGTPLADGSYTISVIASDAAGNQKNSLPITVTIDSTLTVPEIALAAGEDNGASDSDNVTNHTQPKFTLQHIDADVTGVTVNVTHNGVTDIYQATQGADGWTFTPPAAWNDGTYTLSVTVVDRAGNSQQSASLAVTVDSTVTVTADSQHNDASDDATATAVTPPESETVNAESATHLRTVPSVAEESVVKETAYSITLLNADSGDEIDRSISQTPSFEISVPENIVNVSVMFEGEEFTLPITNQKAIFEVPLSLEDGEYTMDVKFIDKDDDFLIKEKTFSVDHSSADIVNAMNARGKTEDDINDSPSTSSVGHNNNGAIDVFAVNEVTLPVDNQEEHA</sequence>
<feature type="domain" description="Bacterial Ig-like" evidence="3">
    <location>
        <begin position="4897"/>
        <end position="4982"/>
    </location>
</feature>
<feature type="domain" description="Bacterial Ig-like" evidence="3">
    <location>
        <begin position="3526"/>
        <end position="3617"/>
    </location>
</feature>
<evidence type="ECO:0000313" key="4">
    <source>
        <dbReference type="EMBL" id="EBU8205499.1"/>
    </source>
</evidence>
<feature type="domain" description="Bacterial Ig-like" evidence="3">
    <location>
        <begin position="2721"/>
        <end position="2821"/>
    </location>
</feature>
<feature type="domain" description="Bacterial Ig-like" evidence="3">
    <location>
        <begin position="728"/>
        <end position="821"/>
    </location>
</feature>
<feature type="domain" description="Ig-like" evidence="2">
    <location>
        <begin position="4652"/>
        <end position="4680"/>
    </location>
</feature>
<feature type="domain" description="Bacterial Ig-like" evidence="3">
    <location>
        <begin position="3027"/>
        <end position="3117"/>
    </location>
</feature>
<feature type="domain" description="Bacterial Ig-like" evidence="3">
    <location>
        <begin position="653"/>
        <end position="724"/>
    </location>
</feature>
<feature type="domain" description="Bacterial Ig-like" evidence="3">
    <location>
        <begin position="533"/>
        <end position="626"/>
    </location>
</feature>
<dbReference type="SUPFAM" id="SSF81296">
    <property type="entry name" value="E set domains"/>
    <property type="match status" value="9"/>
</dbReference>
<feature type="domain" description="Bacterial Ig-like" evidence="3">
    <location>
        <begin position="923"/>
        <end position="1019"/>
    </location>
</feature>
<feature type="domain" description="Bacterial Ig-like" evidence="3">
    <location>
        <begin position="3820"/>
        <end position="3909"/>
    </location>
</feature>
<feature type="domain" description="Bacterial Ig-like" evidence="3">
    <location>
        <begin position="5258"/>
        <end position="5359"/>
    </location>
</feature>
<feature type="domain" description="Bacterial Ig-like" evidence="3">
    <location>
        <begin position="2919"/>
        <end position="3020"/>
    </location>
</feature>
<feature type="domain" description="Bacterial Ig-like" evidence="3">
    <location>
        <begin position="3911"/>
        <end position="4008"/>
    </location>
</feature>
<dbReference type="Pfam" id="PF19077">
    <property type="entry name" value="Big_13"/>
    <property type="match status" value="50"/>
</dbReference>
<feature type="domain" description="Bacterial Ig-like" evidence="3">
    <location>
        <begin position="433"/>
        <end position="528"/>
    </location>
</feature>
<feature type="region of interest" description="Disordered" evidence="1">
    <location>
        <begin position="181"/>
        <end position="235"/>
    </location>
</feature>
<feature type="compositionally biased region" description="Polar residues" evidence="1">
    <location>
        <begin position="4021"/>
        <end position="4035"/>
    </location>
</feature>
<feature type="domain" description="Bacterial Ig-like" evidence="3">
    <location>
        <begin position="3222"/>
        <end position="3323"/>
    </location>
</feature>
<feature type="domain" description="Bacterial Ig-like" evidence="3">
    <location>
        <begin position="1628"/>
        <end position="1720"/>
    </location>
</feature>
<dbReference type="InterPro" id="IPR014756">
    <property type="entry name" value="Ig_E-set"/>
</dbReference>
<evidence type="ECO:0000256" key="1">
    <source>
        <dbReference type="SAM" id="MobiDB-lite"/>
    </source>
</evidence>
<feature type="domain" description="Bacterial Ig-like" evidence="3">
    <location>
        <begin position="3120"/>
        <end position="3220"/>
    </location>
</feature>
<feature type="domain" description="Bacterial Ig-like" evidence="3">
    <location>
        <begin position="2427"/>
        <end position="2519"/>
    </location>
</feature>
<feature type="domain" description="Bacterial Ig-like" evidence="3">
    <location>
        <begin position="241"/>
        <end position="331"/>
    </location>
</feature>
<feature type="compositionally biased region" description="Polar residues" evidence="1">
    <location>
        <begin position="5525"/>
        <end position="5536"/>
    </location>
</feature>
<feature type="domain" description="Bacterial Ig-like" evidence="3">
    <location>
        <begin position="1919"/>
        <end position="2020"/>
    </location>
</feature>
<dbReference type="PANTHER" id="PTHR14795:SF0">
    <property type="entry name" value="TRANSMEMBRANE PROTEIN 62"/>
    <property type="match status" value="1"/>
</dbReference>
<comment type="caution">
    <text evidence="4">The sequence shown here is derived from an EMBL/GenBank/DDBJ whole genome shotgun (WGS) entry which is preliminary data.</text>
</comment>
<feature type="domain" description="Bacterial Ig-like" evidence="3">
    <location>
        <begin position="2630"/>
        <end position="2719"/>
    </location>
</feature>
<feature type="domain" description="Bacterial Ig-like" evidence="3">
    <location>
        <begin position="4208"/>
        <end position="4304"/>
    </location>
</feature>
<feature type="domain" description="Bacterial Ig-like" evidence="3">
    <location>
        <begin position="4685"/>
        <end position="4779"/>
    </location>
</feature>
<dbReference type="NCBIfam" id="NF033510">
    <property type="entry name" value="Ca_tandemer"/>
    <property type="match status" value="26"/>
</dbReference>
<feature type="domain" description="Bacterial Ig-like" evidence="3">
    <location>
        <begin position="3329"/>
        <end position="3420"/>
    </location>
</feature>
<feature type="region of interest" description="Disordered" evidence="1">
    <location>
        <begin position="99"/>
        <end position="145"/>
    </location>
</feature>
<evidence type="ECO:0000259" key="3">
    <source>
        <dbReference type="Pfam" id="PF19077"/>
    </source>
</evidence>
<organism evidence="4">
    <name type="scientific">Salmonella enterica subsp. enterica serovar Cardoner</name>
    <dbReference type="NCBI Taxonomy" id="2564309"/>
    <lineage>
        <taxon>Bacteria</taxon>
        <taxon>Pseudomonadati</taxon>
        <taxon>Pseudomonadota</taxon>
        <taxon>Gammaproteobacteria</taxon>
        <taxon>Enterobacterales</taxon>
        <taxon>Enterobacteriaceae</taxon>
        <taxon>Salmonella</taxon>
    </lineage>
</organism>
<dbReference type="InterPro" id="IPR044016">
    <property type="entry name" value="Big_13"/>
</dbReference>
<feature type="domain" description="Bacterial Ig-like" evidence="3">
    <location>
        <begin position="2026"/>
        <end position="2118"/>
    </location>
</feature>
<feature type="domain" description="Bacterial Ig-like" evidence="3">
    <location>
        <begin position="4012"/>
        <end position="4110"/>
    </location>
</feature>
<feature type="domain" description="Bacterial Ig-like" evidence="3">
    <location>
        <begin position="5162"/>
        <end position="5256"/>
    </location>
</feature>
<feature type="domain" description="Bacterial Ig-like" evidence="3">
    <location>
        <begin position="1231"/>
        <end position="1320"/>
    </location>
</feature>
<name>A0A5W3RIR5_SALET</name>
<feature type="domain" description="Bacterial Ig-like" evidence="3">
    <location>
        <begin position="4495"/>
        <end position="4590"/>
    </location>
</feature>
<dbReference type="Gene3D" id="2.60.40.10">
    <property type="entry name" value="Immunoglobulins"/>
    <property type="match status" value="52"/>
</dbReference>
<feature type="domain" description="Bacterial Ig-like" evidence="3">
    <location>
        <begin position="2229"/>
        <end position="2319"/>
    </location>
</feature>
<dbReference type="Pfam" id="PF12245">
    <property type="entry name" value="Big_3_2"/>
    <property type="match status" value="1"/>
</dbReference>
<feature type="domain" description="Bacterial Ig-like" evidence="3">
    <location>
        <begin position="4990"/>
        <end position="5076"/>
    </location>
</feature>
<dbReference type="EMBL" id="AAHDIR010000012">
    <property type="protein sequence ID" value="EBU8205499.1"/>
    <property type="molecule type" value="Genomic_DNA"/>
</dbReference>
<feature type="domain" description="Bacterial Ig-like" evidence="3">
    <location>
        <begin position="1321"/>
        <end position="1422"/>
    </location>
</feature>
<gene>
    <name evidence="4" type="ORF">DLM21_14260</name>
</gene>
<feature type="region of interest" description="Disordered" evidence="1">
    <location>
        <begin position="5367"/>
        <end position="5393"/>
    </location>
</feature>
<feature type="domain" description="Bacterial Ig-like" evidence="3">
    <location>
        <begin position="2521"/>
        <end position="2622"/>
    </location>
</feature>
<feature type="domain" description="Bacterial Ig-like" evidence="3">
    <location>
        <begin position="4788"/>
        <end position="4877"/>
    </location>
</feature>
<feature type="domain" description="Bacterial Ig-like" evidence="3">
    <location>
        <begin position="4400"/>
        <end position="4489"/>
    </location>
</feature>
<protein>
    <submittedName>
        <fullName evidence="4">Ig-like domain repeat protein</fullName>
    </submittedName>
</protein>
<accession>A0A5W3RIR5</accession>
<feature type="domain" description="Bacterial Ig-like" evidence="3">
    <location>
        <begin position="3618"/>
        <end position="3716"/>
    </location>
</feature>
<feature type="domain" description="Bacterial Ig-like" evidence="3">
    <location>
        <begin position="340"/>
        <end position="428"/>
    </location>
</feature>
<reference evidence="4" key="1">
    <citation type="submission" date="2018-05" db="EMBL/GenBank/DDBJ databases">
        <authorList>
            <person name="Ashton P.M."/>
            <person name="Dallman T."/>
            <person name="Nair S."/>
            <person name="De Pinna E."/>
            <person name="Peters T."/>
            <person name="Grant K."/>
        </authorList>
    </citation>
    <scope>NUCLEOTIDE SEQUENCE</scope>
    <source>
        <strain evidence="4">374031</strain>
    </source>
</reference>
<feature type="domain" description="Bacterial Ig-like" evidence="3">
    <location>
        <begin position="825"/>
        <end position="918"/>
    </location>
</feature>
<feature type="domain" description="Bacterial Ig-like" evidence="3">
    <location>
        <begin position="1428"/>
        <end position="1520"/>
    </location>
</feature>
<dbReference type="PANTHER" id="PTHR14795">
    <property type="entry name" value="HELICASE RELATED"/>
    <property type="match status" value="1"/>
</dbReference>
<feature type="domain" description="Bacterial Ig-like" evidence="3">
    <location>
        <begin position="2320"/>
        <end position="2421"/>
    </location>
</feature>
<feature type="compositionally biased region" description="Basic and acidic residues" evidence="1">
    <location>
        <begin position="111"/>
        <end position="145"/>
    </location>
</feature>
<dbReference type="InterPro" id="IPR022038">
    <property type="entry name" value="Ig-like_bact"/>
</dbReference>
<feature type="domain" description="Bacterial Ig-like" evidence="3">
    <location>
        <begin position="2826"/>
        <end position="2918"/>
    </location>
</feature>
<dbReference type="InterPro" id="IPR013783">
    <property type="entry name" value="Ig-like_fold"/>
</dbReference>
<feature type="domain" description="Bacterial Ig-like" evidence="3">
    <location>
        <begin position="4314"/>
        <end position="4397"/>
    </location>
</feature>
<feature type="domain" description="Bacterial Ig-like" evidence="3">
    <location>
        <begin position="1521"/>
        <end position="1622"/>
    </location>
</feature>